<dbReference type="GeneID" id="95979387"/>
<reference evidence="9 10" key="1">
    <citation type="submission" date="2024-07" db="EMBL/GenBank/DDBJ databases">
        <title>Draft sequence of the Neodothiora populina.</title>
        <authorList>
            <person name="Drown D.D."/>
            <person name="Schuette U.S."/>
            <person name="Buechlein A.B."/>
            <person name="Rusch D.R."/>
            <person name="Winton L.W."/>
            <person name="Adams G.A."/>
        </authorList>
    </citation>
    <scope>NUCLEOTIDE SEQUENCE [LARGE SCALE GENOMIC DNA]</scope>
    <source>
        <strain evidence="9 10">CPC 39397</strain>
    </source>
</reference>
<feature type="transmembrane region" description="Helical" evidence="7">
    <location>
        <begin position="49"/>
        <end position="70"/>
    </location>
</feature>
<gene>
    <name evidence="9" type="ORF">AAFC00_005688</name>
</gene>
<name>A0ABR3P6T8_9PEZI</name>
<feature type="transmembrane region" description="Helical" evidence="7">
    <location>
        <begin position="90"/>
        <end position="115"/>
    </location>
</feature>
<dbReference type="Pfam" id="PF20684">
    <property type="entry name" value="Fung_rhodopsin"/>
    <property type="match status" value="1"/>
</dbReference>
<dbReference type="Proteomes" id="UP001562354">
    <property type="component" value="Unassembled WGS sequence"/>
</dbReference>
<dbReference type="EMBL" id="JBFMKM010000013">
    <property type="protein sequence ID" value="KAL1301435.1"/>
    <property type="molecule type" value="Genomic_DNA"/>
</dbReference>
<keyword evidence="2 7" id="KW-0812">Transmembrane</keyword>
<evidence type="ECO:0000256" key="6">
    <source>
        <dbReference type="SAM" id="MobiDB-lite"/>
    </source>
</evidence>
<keyword evidence="3 7" id="KW-1133">Transmembrane helix</keyword>
<keyword evidence="4 7" id="KW-0472">Membrane</keyword>
<dbReference type="InterPro" id="IPR052337">
    <property type="entry name" value="SAT4-like"/>
</dbReference>
<evidence type="ECO:0000256" key="1">
    <source>
        <dbReference type="ARBA" id="ARBA00004141"/>
    </source>
</evidence>
<protein>
    <recommendedName>
        <fullName evidence="8">Rhodopsin domain-containing protein</fullName>
    </recommendedName>
</protein>
<comment type="similarity">
    <text evidence="5">Belongs to the SAT4 family.</text>
</comment>
<evidence type="ECO:0000256" key="7">
    <source>
        <dbReference type="SAM" id="Phobius"/>
    </source>
</evidence>
<feature type="domain" description="Rhodopsin" evidence="8">
    <location>
        <begin position="33"/>
        <end position="275"/>
    </location>
</feature>
<comment type="subcellular location">
    <subcellularLocation>
        <location evidence="1">Membrane</location>
        <topology evidence="1">Multi-pass membrane protein</topology>
    </subcellularLocation>
</comment>
<comment type="caution">
    <text evidence="9">The sequence shown here is derived from an EMBL/GenBank/DDBJ whole genome shotgun (WGS) entry which is preliminary data.</text>
</comment>
<accession>A0ABR3P6T8</accession>
<proteinExistence type="inferred from homology"/>
<feature type="transmembrane region" description="Helical" evidence="7">
    <location>
        <begin position="122"/>
        <end position="144"/>
    </location>
</feature>
<feature type="region of interest" description="Disordered" evidence="6">
    <location>
        <begin position="285"/>
        <end position="304"/>
    </location>
</feature>
<evidence type="ECO:0000256" key="2">
    <source>
        <dbReference type="ARBA" id="ARBA00022692"/>
    </source>
</evidence>
<evidence type="ECO:0000256" key="5">
    <source>
        <dbReference type="ARBA" id="ARBA00038359"/>
    </source>
</evidence>
<feature type="transmembrane region" description="Helical" evidence="7">
    <location>
        <begin position="177"/>
        <end position="198"/>
    </location>
</feature>
<feature type="transmembrane region" description="Helical" evidence="7">
    <location>
        <begin position="14"/>
        <end position="37"/>
    </location>
</feature>
<evidence type="ECO:0000256" key="4">
    <source>
        <dbReference type="ARBA" id="ARBA00023136"/>
    </source>
</evidence>
<evidence type="ECO:0000313" key="9">
    <source>
        <dbReference type="EMBL" id="KAL1301435.1"/>
    </source>
</evidence>
<evidence type="ECO:0000259" key="8">
    <source>
        <dbReference type="Pfam" id="PF20684"/>
    </source>
</evidence>
<organism evidence="9 10">
    <name type="scientific">Neodothiora populina</name>
    <dbReference type="NCBI Taxonomy" id="2781224"/>
    <lineage>
        <taxon>Eukaryota</taxon>
        <taxon>Fungi</taxon>
        <taxon>Dikarya</taxon>
        <taxon>Ascomycota</taxon>
        <taxon>Pezizomycotina</taxon>
        <taxon>Dothideomycetes</taxon>
        <taxon>Dothideomycetidae</taxon>
        <taxon>Dothideales</taxon>
        <taxon>Dothioraceae</taxon>
        <taxon>Neodothiora</taxon>
    </lineage>
</organism>
<dbReference type="InterPro" id="IPR049326">
    <property type="entry name" value="Rhodopsin_dom_fungi"/>
</dbReference>
<keyword evidence="10" id="KW-1185">Reference proteome</keyword>
<feature type="transmembrane region" description="Helical" evidence="7">
    <location>
        <begin position="210"/>
        <end position="230"/>
    </location>
</feature>
<evidence type="ECO:0000256" key="3">
    <source>
        <dbReference type="ARBA" id="ARBA00022989"/>
    </source>
</evidence>
<dbReference type="PANTHER" id="PTHR33048:SF96">
    <property type="entry name" value="INTEGRAL MEMBRANE PROTEIN"/>
    <property type="match status" value="1"/>
</dbReference>
<sequence>MVSPEVAKYGLDPWGLLFVPIPLIVLVAITLPLRLWVRFRFTRKPGWDDWLLIVSSALFFLECACLMAVGHVQLTKGITEPVIELGVLNFAGIAAYVLAQATFKLSMAFFFFRIVIERWQRWLIIISVAVYVQLSLAVLFIFLFQCGDPAKLTLNGTAGSADTPKCLDFASVLEPVFYVYAALNVVVDWLFATIPIVVIRKLQMDRKDKYSAIFVIVLACSASTISLVRLPFVDGLNPMASYYSSASNRIAYTSVAETGVGIAAASLATTRPLLRAWRDRARSIARSTRKSDKSAFSSPSGKTPIRREQLLNDNLTPMTDLAQSWDSYAVSTKPESVRSPIIPDIEDSDEESMVPADCHCHLAMTQVAEVKKSRIGSVEVHVDVP</sequence>
<evidence type="ECO:0000313" key="10">
    <source>
        <dbReference type="Proteomes" id="UP001562354"/>
    </source>
</evidence>
<dbReference type="RefSeq" id="XP_069197711.1">
    <property type="nucleotide sequence ID" value="XM_069345509.1"/>
</dbReference>
<dbReference type="PANTHER" id="PTHR33048">
    <property type="entry name" value="PTH11-LIKE INTEGRAL MEMBRANE PROTEIN (AFU_ORTHOLOGUE AFUA_5G11245)"/>
    <property type="match status" value="1"/>
</dbReference>